<dbReference type="PROSITE" id="PS00633">
    <property type="entry name" value="BROMODOMAIN_1"/>
    <property type="match status" value="1"/>
</dbReference>
<dbReference type="Proteomes" id="UP000654370">
    <property type="component" value="Unassembled WGS sequence"/>
</dbReference>
<organism evidence="5 6">
    <name type="scientific">Mortierella isabellina</name>
    <name type="common">Filamentous fungus</name>
    <name type="synonym">Umbelopsis isabellina</name>
    <dbReference type="NCBI Taxonomy" id="91625"/>
    <lineage>
        <taxon>Eukaryota</taxon>
        <taxon>Fungi</taxon>
        <taxon>Fungi incertae sedis</taxon>
        <taxon>Mucoromycota</taxon>
        <taxon>Mucoromycotina</taxon>
        <taxon>Umbelopsidomycetes</taxon>
        <taxon>Umbelopsidales</taxon>
        <taxon>Umbelopsidaceae</taxon>
        <taxon>Umbelopsis</taxon>
    </lineage>
</organism>
<dbReference type="InterPro" id="IPR050935">
    <property type="entry name" value="Bromo_chromatin_reader"/>
</dbReference>
<feature type="region of interest" description="Disordered" evidence="3">
    <location>
        <begin position="789"/>
        <end position="810"/>
    </location>
</feature>
<dbReference type="GO" id="GO:0000785">
    <property type="term" value="C:chromatin"/>
    <property type="evidence" value="ECO:0007669"/>
    <property type="project" value="TreeGrafter"/>
</dbReference>
<proteinExistence type="predicted"/>
<feature type="domain" description="Bromo" evidence="4">
    <location>
        <begin position="348"/>
        <end position="420"/>
    </location>
</feature>
<keyword evidence="1 2" id="KW-0103">Bromodomain</keyword>
<sequence>MENEAQYSIAQTAEGESINKVVSQSADLNQRVVAFNDPMPDSQQPRTGEQIDYAVTANGHITSSLEPVNGQENEVVASTNDQIPDSQQQMKVQPQVEEHSQPVVDTNVQIPQSLQSLAEQDAQAVTTMEEQIANVQPSHASQSDQPVTHPTNQVSDSQQPSTTTPMDVDPSQSAAPAATSVTKEQWKWCNNTLKALRKHKSSGPFLEPVDIVKFNIPDYPNIVKHPMDLGTVQAKVNSQQYSNIDEFVADVRLIFSNCYLFNGHDSPVSTMATEVEKAFDRAVYKMPPAVQEMPAPIIAATGPSQAPAEAPIRKDSKNKEKKATTERGLSSEEQKRCKKALDEMKKPQYNNIAWPFLLPVDPVAWGIVGYFDVVKKPMDISTVEAKLNANEYSNVMDFEQDVRQIFKNCYLFNTPDNEVYQMGKSLEAVFDAKWNKAPKEKEKEKEKKFMSAKEKRIEQLEAQLRLLKEQLNHQQEIDEDDENDEDFEETEAEPAPPPKRARTVSRRRLEQLEDDESDDDEYGPKKSKTSKSFPTAPALSLSPPPVRKPSLPSSNGPALSKSPSSFNPLAANRPKLALGASITTLSPPSEKDQEKKPEIVLQNEDKWLALMQSGGTQPSQSSQTSTTTAPTSYPMDAISPGSNTSPAQDSQKVDPLWQKFQEERRLREEQEREARELLERKERERKETERRLFEQAEAAKRAKEEAERQKRVNYRRQREESAKSWNVDLYRQKRLMEQFERESWADSEWRDEMKRQQEAAESRRVIMPAFTLQTGLTLEQVKNSLFHHRDHYEQRKQEHGDERVLDMEME</sequence>
<dbReference type="InterPro" id="IPR018359">
    <property type="entry name" value="Bromodomain_CS"/>
</dbReference>
<dbReference type="GO" id="GO:0006338">
    <property type="term" value="P:chromatin remodeling"/>
    <property type="evidence" value="ECO:0007669"/>
    <property type="project" value="TreeGrafter"/>
</dbReference>
<evidence type="ECO:0000256" key="1">
    <source>
        <dbReference type="ARBA" id="ARBA00023117"/>
    </source>
</evidence>
<feature type="compositionally biased region" description="Polar residues" evidence="3">
    <location>
        <begin position="640"/>
        <end position="650"/>
    </location>
</feature>
<dbReference type="AlphaFoldDB" id="A0A8H7U869"/>
<feature type="compositionally biased region" description="Low complexity" evidence="3">
    <location>
        <begin position="530"/>
        <end position="541"/>
    </location>
</feature>
<feature type="compositionally biased region" description="Acidic residues" evidence="3">
    <location>
        <begin position="477"/>
        <end position="492"/>
    </location>
</feature>
<dbReference type="InterPro" id="IPR036427">
    <property type="entry name" value="Bromodomain-like_sf"/>
</dbReference>
<accession>A0A8H7U869</accession>
<feature type="domain" description="Bromo" evidence="4">
    <location>
        <begin position="197"/>
        <end position="269"/>
    </location>
</feature>
<evidence type="ECO:0000256" key="3">
    <source>
        <dbReference type="SAM" id="MobiDB-lite"/>
    </source>
</evidence>
<gene>
    <name evidence="5" type="ORF">INT43_008303</name>
</gene>
<feature type="region of interest" description="Disordered" evidence="3">
    <location>
        <begin position="696"/>
        <end position="717"/>
    </location>
</feature>
<dbReference type="GO" id="GO:0006355">
    <property type="term" value="P:regulation of DNA-templated transcription"/>
    <property type="evidence" value="ECO:0007669"/>
    <property type="project" value="TreeGrafter"/>
</dbReference>
<dbReference type="InterPro" id="IPR001487">
    <property type="entry name" value="Bromodomain"/>
</dbReference>
<feature type="compositionally biased region" description="Basic and acidic residues" evidence="3">
    <location>
        <begin position="790"/>
        <end position="810"/>
    </location>
</feature>
<dbReference type="SUPFAM" id="SSF47370">
    <property type="entry name" value="Bromodomain"/>
    <property type="match status" value="2"/>
</dbReference>
<feature type="region of interest" description="Disordered" evidence="3">
    <location>
        <begin position="474"/>
        <end position="658"/>
    </location>
</feature>
<evidence type="ECO:0000313" key="6">
    <source>
        <dbReference type="Proteomes" id="UP000654370"/>
    </source>
</evidence>
<dbReference type="Gene3D" id="1.20.920.10">
    <property type="entry name" value="Bromodomain-like"/>
    <property type="match status" value="2"/>
</dbReference>
<dbReference type="Pfam" id="PF00439">
    <property type="entry name" value="Bromodomain"/>
    <property type="match status" value="2"/>
</dbReference>
<name>A0A8H7U869_MORIS</name>
<evidence type="ECO:0000313" key="5">
    <source>
        <dbReference type="EMBL" id="KAG2171577.1"/>
    </source>
</evidence>
<dbReference type="PRINTS" id="PR00503">
    <property type="entry name" value="BROMODOMAIN"/>
</dbReference>
<dbReference type="EMBL" id="JAEPQZ010000020">
    <property type="protein sequence ID" value="KAG2171577.1"/>
    <property type="molecule type" value="Genomic_DNA"/>
</dbReference>
<reference evidence="5" key="1">
    <citation type="submission" date="2020-12" db="EMBL/GenBank/DDBJ databases">
        <title>Metabolic potential, ecology and presence of endohyphal bacteria is reflected in genomic diversity of Mucoromycotina.</title>
        <authorList>
            <person name="Muszewska A."/>
            <person name="Okrasinska A."/>
            <person name="Steczkiewicz K."/>
            <person name="Drgas O."/>
            <person name="Orlowska M."/>
            <person name="Perlinska-Lenart U."/>
            <person name="Aleksandrzak-Piekarczyk T."/>
            <person name="Szatraj K."/>
            <person name="Zielenkiewicz U."/>
            <person name="Pilsyk S."/>
            <person name="Malc E."/>
            <person name="Mieczkowski P."/>
            <person name="Kruszewska J.S."/>
            <person name="Biernat P."/>
            <person name="Pawlowska J."/>
        </authorList>
    </citation>
    <scope>NUCLEOTIDE SEQUENCE</scope>
    <source>
        <strain evidence="5">WA0000067209</strain>
    </source>
</reference>
<comment type="caution">
    <text evidence="5">The sequence shown here is derived from an EMBL/GenBank/DDBJ whole genome shotgun (WGS) entry which is preliminary data.</text>
</comment>
<keyword evidence="6" id="KW-1185">Reference proteome</keyword>
<evidence type="ECO:0000256" key="2">
    <source>
        <dbReference type="PROSITE-ProRule" id="PRU00035"/>
    </source>
</evidence>
<evidence type="ECO:0000259" key="4">
    <source>
        <dbReference type="PROSITE" id="PS50014"/>
    </source>
</evidence>
<dbReference type="GO" id="GO:0005634">
    <property type="term" value="C:nucleus"/>
    <property type="evidence" value="ECO:0007669"/>
    <property type="project" value="TreeGrafter"/>
</dbReference>
<feature type="compositionally biased region" description="Basic and acidic residues" evidence="3">
    <location>
        <begin position="589"/>
        <end position="607"/>
    </location>
</feature>
<dbReference type="PANTHER" id="PTHR22880">
    <property type="entry name" value="FALZ-RELATED BROMODOMAIN-CONTAINING PROTEINS"/>
    <property type="match status" value="1"/>
</dbReference>
<feature type="region of interest" description="Disordered" evidence="3">
    <location>
        <begin position="119"/>
        <end position="181"/>
    </location>
</feature>
<feature type="compositionally biased region" description="Basic and acidic residues" evidence="3">
    <location>
        <begin position="311"/>
        <end position="335"/>
    </location>
</feature>
<feature type="compositionally biased region" description="Polar residues" evidence="3">
    <location>
        <begin position="551"/>
        <end position="567"/>
    </location>
</feature>
<dbReference type="OrthoDB" id="21449at2759"/>
<dbReference type="PROSITE" id="PS50014">
    <property type="entry name" value="BROMODOMAIN_2"/>
    <property type="match status" value="2"/>
</dbReference>
<feature type="compositionally biased region" description="Acidic residues" evidence="3">
    <location>
        <begin position="512"/>
        <end position="521"/>
    </location>
</feature>
<dbReference type="SMART" id="SM00297">
    <property type="entry name" value="BROMO"/>
    <property type="match status" value="2"/>
</dbReference>
<dbReference type="PANTHER" id="PTHR22880:SF225">
    <property type="entry name" value="BROMODOMAIN-CONTAINING PROTEIN BET-1-RELATED"/>
    <property type="match status" value="1"/>
</dbReference>
<feature type="region of interest" description="Disordered" evidence="3">
    <location>
        <begin position="301"/>
        <end position="335"/>
    </location>
</feature>
<protein>
    <recommendedName>
        <fullName evidence="4">Bromo domain-containing protein</fullName>
    </recommendedName>
</protein>
<feature type="compositionally biased region" description="Low complexity" evidence="3">
    <location>
        <begin position="612"/>
        <end position="632"/>
    </location>
</feature>